<dbReference type="RefSeq" id="WP_062592055.1">
    <property type="nucleotide sequence ID" value="NZ_LQZQ01000045.1"/>
</dbReference>
<gene>
    <name evidence="2" type="ORF">MB14_05975</name>
</gene>
<dbReference type="OrthoDB" id="1431520at2"/>
<feature type="transmembrane region" description="Helical" evidence="1">
    <location>
        <begin position="116"/>
        <end position="138"/>
    </location>
</feature>
<dbReference type="EMBL" id="LQZQ01000045">
    <property type="protein sequence ID" value="KYG74751.1"/>
    <property type="molecule type" value="Genomic_DNA"/>
</dbReference>
<feature type="transmembrane region" description="Helical" evidence="1">
    <location>
        <begin position="90"/>
        <end position="110"/>
    </location>
</feature>
<keyword evidence="1" id="KW-0472">Membrane</keyword>
<dbReference type="Proteomes" id="UP000075583">
    <property type="component" value="Unassembled WGS sequence"/>
</dbReference>
<sequence length="160" mass="18562">MKLFQKKSYQFETLLDQQELDQRLNTNLKNSTNLVSSYTGKPFTGYKEGNIYRIVSSTPGFGAISVCELNLTLEKNSIRALFRVNNGFKVLFFFWLIGASCGLGILLVSIDIWMTRLLFIFIVFPICVFLFLKMIGLFERVSREFLIRKLEKYLDLKPMS</sequence>
<organism evidence="2 3">
    <name type="scientific">Roseivirga ehrenbergii (strain DSM 102268 / JCM 13514 / KCTC 12282 / NCIMB 14502 / KMM 6017)</name>
    <dbReference type="NCBI Taxonomy" id="279360"/>
    <lineage>
        <taxon>Bacteria</taxon>
        <taxon>Pseudomonadati</taxon>
        <taxon>Bacteroidota</taxon>
        <taxon>Cytophagia</taxon>
        <taxon>Cytophagales</taxon>
        <taxon>Roseivirgaceae</taxon>
        <taxon>Roseivirga</taxon>
    </lineage>
</organism>
<proteinExistence type="predicted"/>
<evidence type="ECO:0000313" key="2">
    <source>
        <dbReference type="EMBL" id="KYG74751.1"/>
    </source>
</evidence>
<dbReference type="STRING" id="279360.MB14_05975"/>
<accession>A0A150X7Q5</accession>
<dbReference type="AlphaFoldDB" id="A0A150X7Q5"/>
<reference evidence="2" key="1">
    <citation type="submission" date="2016-01" db="EMBL/GenBank/DDBJ databases">
        <title>Genome sequencing of Roseivirga ehrenbergii KMM 6017.</title>
        <authorList>
            <person name="Selvaratnam C."/>
            <person name="Thevarajoo S."/>
            <person name="Goh K.M."/>
            <person name="Ee R."/>
            <person name="Chan K.-G."/>
            <person name="Chong C.S."/>
        </authorList>
    </citation>
    <scope>NUCLEOTIDE SEQUENCE [LARGE SCALE GENOMIC DNA]</scope>
    <source>
        <strain evidence="2">KMM 6017</strain>
    </source>
</reference>
<comment type="caution">
    <text evidence="2">The sequence shown here is derived from an EMBL/GenBank/DDBJ whole genome shotgun (WGS) entry which is preliminary data.</text>
</comment>
<evidence type="ECO:0000313" key="3">
    <source>
        <dbReference type="Proteomes" id="UP000075583"/>
    </source>
</evidence>
<keyword evidence="1" id="KW-0812">Transmembrane</keyword>
<keyword evidence="3" id="KW-1185">Reference proteome</keyword>
<protein>
    <submittedName>
        <fullName evidence="2">Uncharacterized protein</fullName>
    </submittedName>
</protein>
<name>A0A150X7Q5_ROSEK</name>
<evidence type="ECO:0000256" key="1">
    <source>
        <dbReference type="SAM" id="Phobius"/>
    </source>
</evidence>
<keyword evidence="1" id="KW-1133">Transmembrane helix</keyword>